<accession>A0A9W6ZDB6</accession>
<proteinExistence type="predicted"/>
<keyword evidence="2" id="KW-1185">Reference proteome</keyword>
<dbReference type="AlphaFoldDB" id="A0A9W6ZDB6"/>
<name>A0A9W6ZDB6_9STRA</name>
<sequence>MHRFIARHLSTSCPIGYRVTPAHLSASPLLDLKEGSSLYVVGGLYGNLQALCFIEDLTASHSDSPMVIYNGDFHFFDKNRAVFDEVQRKIVGNESAFVLATAGNVEKEIASKDSVSCGCDYPEYTDPNVTKRSDAIVGLLKVNAEPHAADLDSLPILRRVALTALDSTKIKVGIIHGSLSSLSGWEYAVENVEPIDSKLRSDLNISPDYPITPVSKIVEDMEEADVDVLCCTHTCLPFVQDLGGGKVIVNNGSAGMGNFKGDRSGLITRILTGDEEAGGEVVYEIEVGGCRVQAIKVDFDFEAFWEEFSREWREGSPARESYESRISRGVGFWTTDRATRRI</sequence>
<dbReference type="EMBL" id="BRXX01000579">
    <property type="protein sequence ID" value="GMH48025.1"/>
    <property type="molecule type" value="Genomic_DNA"/>
</dbReference>
<organism evidence="1 2">
    <name type="scientific">Triparma verrucosa</name>
    <dbReference type="NCBI Taxonomy" id="1606542"/>
    <lineage>
        <taxon>Eukaryota</taxon>
        <taxon>Sar</taxon>
        <taxon>Stramenopiles</taxon>
        <taxon>Ochrophyta</taxon>
        <taxon>Bolidophyceae</taxon>
        <taxon>Parmales</taxon>
        <taxon>Triparmaceae</taxon>
        <taxon>Triparma</taxon>
    </lineage>
</organism>
<dbReference type="Proteomes" id="UP001165160">
    <property type="component" value="Unassembled WGS sequence"/>
</dbReference>
<evidence type="ECO:0000313" key="1">
    <source>
        <dbReference type="EMBL" id="GMH48025.1"/>
    </source>
</evidence>
<dbReference type="SUPFAM" id="SSF56300">
    <property type="entry name" value="Metallo-dependent phosphatases"/>
    <property type="match status" value="1"/>
</dbReference>
<gene>
    <name evidence="1" type="ORF">TrVE_jg9886</name>
</gene>
<dbReference type="Gene3D" id="3.60.21.10">
    <property type="match status" value="1"/>
</dbReference>
<dbReference type="InterPro" id="IPR029052">
    <property type="entry name" value="Metallo-depent_PP-like"/>
</dbReference>
<reference evidence="2" key="1">
    <citation type="journal article" date="2023" name="Commun. Biol.">
        <title>Genome analysis of Parmales, the sister group of diatoms, reveals the evolutionary specialization of diatoms from phago-mixotrophs to photoautotrophs.</title>
        <authorList>
            <person name="Ban H."/>
            <person name="Sato S."/>
            <person name="Yoshikawa S."/>
            <person name="Yamada K."/>
            <person name="Nakamura Y."/>
            <person name="Ichinomiya M."/>
            <person name="Sato N."/>
            <person name="Blanc-Mathieu R."/>
            <person name="Endo H."/>
            <person name="Kuwata A."/>
            <person name="Ogata H."/>
        </authorList>
    </citation>
    <scope>NUCLEOTIDE SEQUENCE [LARGE SCALE GENOMIC DNA]</scope>
    <source>
        <strain evidence="2">NIES 3699</strain>
    </source>
</reference>
<evidence type="ECO:0000313" key="2">
    <source>
        <dbReference type="Proteomes" id="UP001165160"/>
    </source>
</evidence>
<comment type="caution">
    <text evidence="1">The sequence shown here is derived from an EMBL/GenBank/DDBJ whole genome shotgun (WGS) entry which is preliminary data.</text>
</comment>
<protein>
    <submittedName>
        <fullName evidence="1">Uncharacterized protein</fullName>
    </submittedName>
</protein>